<keyword evidence="3" id="KW-1134">Transmembrane beta strand</keyword>
<evidence type="ECO:0000256" key="8">
    <source>
        <dbReference type="ARBA" id="ARBA00023136"/>
    </source>
</evidence>
<dbReference type="Pfam" id="PF00691">
    <property type="entry name" value="OmpA"/>
    <property type="match status" value="1"/>
</dbReference>
<dbReference type="Gene3D" id="2.40.160.20">
    <property type="match status" value="1"/>
</dbReference>
<dbReference type="GO" id="GO:0007155">
    <property type="term" value="P:cell adhesion"/>
    <property type="evidence" value="ECO:0007669"/>
    <property type="project" value="InterPro"/>
</dbReference>
<dbReference type="EMBL" id="JABFRW010000021">
    <property type="protein sequence ID" value="NOT32927.1"/>
    <property type="molecule type" value="Genomic_DNA"/>
</dbReference>
<dbReference type="InterPro" id="IPR011250">
    <property type="entry name" value="OMP/PagP_B-barrel"/>
</dbReference>
<evidence type="ECO:0000256" key="6">
    <source>
        <dbReference type="ARBA" id="ARBA00023065"/>
    </source>
</evidence>
<evidence type="ECO:0000256" key="4">
    <source>
        <dbReference type="ARBA" id="ARBA00022692"/>
    </source>
</evidence>
<accession>A0A849SJ87</accession>
<evidence type="ECO:0000256" key="12">
    <source>
        <dbReference type="SAM" id="SignalP"/>
    </source>
</evidence>
<dbReference type="SUPFAM" id="SSF103647">
    <property type="entry name" value="TSP type-3 repeat"/>
    <property type="match status" value="1"/>
</dbReference>
<organism evidence="14 15">
    <name type="scientific">Eiseniibacteriota bacterium</name>
    <dbReference type="NCBI Taxonomy" id="2212470"/>
    <lineage>
        <taxon>Bacteria</taxon>
        <taxon>Candidatus Eiseniibacteriota</taxon>
    </lineage>
</organism>
<name>A0A849SJ87_UNCEI</name>
<dbReference type="PANTHER" id="PTHR30329:SF21">
    <property type="entry name" value="LIPOPROTEIN YIAD-RELATED"/>
    <property type="match status" value="1"/>
</dbReference>
<keyword evidence="7" id="KW-0626">Porin</keyword>
<feature type="domain" description="OmpA-like" evidence="13">
    <location>
        <begin position="378"/>
        <end position="496"/>
    </location>
</feature>
<dbReference type="SUPFAM" id="SSF56925">
    <property type="entry name" value="OMPA-like"/>
    <property type="match status" value="1"/>
</dbReference>
<feature type="region of interest" description="Disordered" evidence="11">
    <location>
        <begin position="215"/>
        <end position="236"/>
    </location>
</feature>
<sequence length="510" mass="53673">MRARVASAIAAILISLAPLAASAADTAEMNSHWTFAPFVGYHVFDEQWGTGVHRYPDLQPKEGIHLGARLGYVWAGGLGLELAGGYTPTTLDSLDTELGDMTWMYGSANLIYSPAMGRFGSPFLSAGFGGGTLSYDGLPADGRINFVSVGGDSSDDSFNMGVLDMAAGWTLPLGEKLGLRLEARNLLWIPNENFDNANVAQQIYGAALTWGMGGSKPKDDDGDGVSNKRDKCPATPAGATVNADGCPTDADGDGVFDGLDQCANTPKGARVNASGCPTDADGDKVWDGLDKCEGTPAGATVNADGCPTDADGDGVFDGLDQCPNSPTGSTVDAKGCPMDSDGDGVSDGLDKCPGTASGLKVDAEGCPIEVSERETELLDTGMIRLQDINFETGKSDLLPESYGTLDIVGQLLTKWPELKIEIGGHTDSRGSNAANQQLSESRANSVKEYLLGKFTGLNASQYSTKGYGELKPVAPNTSAINMSKNRRVEFVVLNKDVLKKEQERRKLLQK</sequence>
<protein>
    <submittedName>
        <fullName evidence="14">OmpA family protein</fullName>
    </submittedName>
</protein>
<dbReference type="GO" id="GO:0015288">
    <property type="term" value="F:porin activity"/>
    <property type="evidence" value="ECO:0007669"/>
    <property type="project" value="UniProtKB-KW"/>
</dbReference>
<evidence type="ECO:0000256" key="2">
    <source>
        <dbReference type="ARBA" id="ARBA00022448"/>
    </source>
</evidence>
<evidence type="ECO:0000256" key="1">
    <source>
        <dbReference type="ARBA" id="ARBA00004571"/>
    </source>
</evidence>
<dbReference type="InterPro" id="IPR006664">
    <property type="entry name" value="OMP_bac"/>
</dbReference>
<dbReference type="InterPro" id="IPR028974">
    <property type="entry name" value="TSP_type-3_rpt"/>
</dbReference>
<dbReference type="Pfam" id="PF02412">
    <property type="entry name" value="TSP_3"/>
    <property type="match status" value="4"/>
</dbReference>
<dbReference type="Gene3D" id="4.10.1080.10">
    <property type="entry name" value="TSP type-3 repeat"/>
    <property type="match status" value="1"/>
</dbReference>
<keyword evidence="5 12" id="KW-0732">Signal</keyword>
<evidence type="ECO:0000256" key="11">
    <source>
        <dbReference type="SAM" id="MobiDB-lite"/>
    </source>
</evidence>
<comment type="caution">
    <text evidence="14">The sequence shown here is derived from an EMBL/GenBank/DDBJ whole genome shotgun (WGS) entry which is preliminary data.</text>
</comment>
<comment type="subcellular location">
    <subcellularLocation>
        <location evidence="1">Cell outer membrane</location>
        <topology evidence="1">Multi-pass membrane protein</topology>
    </subcellularLocation>
</comment>
<feature type="chain" id="PRO_5032635154" evidence="12">
    <location>
        <begin position="24"/>
        <end position="510"/>
    </location>
</feature>
<reference evidence="14 15" key="1">
    <citation type="submission" date="2020-04" db="EMBL/GenBank/DDBJ databases">
        <title>Metagenomic profiling of ammonia- and methane-oxidizing microorganisms in a Dutch drinking water treatment plant.</title>
        <authorList>
            <person name="Poghosyan L."/>
            <person name="Leucker S."/>
        </authorList>
    </citation>
    <scope>NUCLEOTIDE SEQUENCE [LARGE SCALE GENOMIC DNA]</scope>
    <source>
        <strain evidence="14">S-RSF-IL-03</strain>
    </source>
</reference>
<dbReference type="CDD" id="cd07185">
    <property type="entry name" value="OmpA_C-like"/>
    <property type="match status" value="1"/>
</dbReference>
<keyword evidence="6" id="KW-0406">Ion transport</keyword>
<dbReference type="SUPFAM" id="SSF103088">
    <property type="entry name" value="OmpA-like"/>
    <property type="match status" value="1"/>
</dbReference>
<dbReference type="GO" id="GO:0005509">
    <property type="term" value="F:calcium ion binding"/>
    <property type="evidence" value="ECO:0007669"/>
    <property type="project" value="InterPro"/>
</dbReference>
<dbReference type="InterPro" id="IPR050330">
    <property type="entry name" value="Bact_OuterMem_StrucFunc"/>
</dbReference>
<dbReference type="GO" id="GO:0009279">
    <property type="term" value="C:cell outer membrane"/>
    <property type="evidence" value="ECO:0007669"/>
    <property type="project" value="UniProtKB-SubCell"/>
</dbReference>
<evidence type="ECO:0000256" key="3">
    <source>
        <dbReference type="ARBA" id="ARBA00022452"/>
    </source>
</evidence>
<proteinExistence type="predicted"/>
<dbReference type="AlphaFoldDB" id="A0A849SJ87"/>
<dbReference type="GO" id="GO:0046930">
    <property type="term" value="C:pore complex"/>
    <property type="evidence" value="ECO:0007669"/>
    <property type="project" value="UniProtKB-KW"/>
</dbReference>
<evidence type="ECO:0000256" key="5">
    <source>
        <dbReference type="ARBA" id="ARBA00022729"/>
    </source>
</evidence>
<dbReference type="Proteomes" id="UP000580839">
    <property type="component" value="Unassembled WGS sequence"/>
</dbReference>
<evidence type="ECO:0000256" key="7">
    <source>
        <dbReference type="ARBA" id="ARBA00023114"/>
    </source>
</evidence>
<dbReference type="PANTHER" id="PTHR30329">
    <property type="entry name" value="STATOR ELEMENT OF FLAGELLAR MOTOR COMPLEX"/>
    <property type="match status" value="1"/>
</dbReference>
<evidence type="ECO:0000313" key="14">
    <source>
        <dbReference type="EMBL" id="NOT32927.1"/>
    </source>
</evidence>
<evidence type="ECO:0000256" key="9">
    <source>
        <dbReference type="ARBA" id="ARBA00023237"/>
    </source>
</evidence>
<dbReference type="InterPro" id="IPR003367">
    <property type="entry name" value="Thrombospondin_3-like_rpt"/>
</dbReference>
<keyword evidence="2" id="KW-0813">Transport</keyword>
<gene>
    <name evidence="14" type="ORF">HOP12_02020</name>
</gene>
<dbReference type="InterPro" id="IPR036737">
    <property type="entry name" value="OmpA-like_sf"/>
</dbReference>
<evidence type="ECO:0000313" key="15">
    <source>
        <dbReference type="Proteomes" id="UP000580839"/>
    </source>
</evidence>
<dbReference type="InterPro" id="IPR006665">
    <property type="entry name" value="OmpA-like"/>
</dbReference>
<keyword evidence="9" id="KW-0998">Cell outer membrane</keyword>
<dbReference type="PRINTS" id="PR01021">
    <property type="entry name" value="OMPADOMAIN"/>
</dbReference>
<evidence type="ECO:0000259" key="13">
    <source>
        <dbReference type="PROSITE" id="PS51123"/>
    </source>
</evidence>
<feature type="signal peptide" evidence="12">
    <location>
        <begin position="1"/>
        <end position="23"/>
    </location>
</feature>
<keyword evidence="4" id="KW-0812">Transmembrane</keyword>
<keyword evidence="8 10" id="KW-0472">Membrane</keyword>
<dbReference type="GO" id="GO:0006811">
    <property type="term" value="P:monoatomic ion transport"/>
    <property type="evidence" value="ECO:0007669"/>
    <property type="project" value="UniProtKB-KW"/>
</dbReference>
<dbReference type="Gene3D" id="3.30.1330.60">
    <property type="entry name" value="OmpA-like domain"/>
    <property type="match status" value="1"/>
</dbReference>
<dbReference type="PROSITE" id="PS51123">
    <property type="entry name" value="OMPA_2"/>
    <property type="match status" value="1"/>
</dbReference>
<evidence type="ECO:0000256" key="10">
    <source>
        <dbReference type="PROSITE-ProRule" id="PRU00473"/>
    </source>
</evidence>